<organism evidence="1 2">
    <name type="scientific">Deinococcus roseus</name>
    <dbReference type="NCBI Taxonomy" id="392414"/>
    <lineage>
        <taxon>Bacteria</taxon>
        <taxon>Thermotogati</taxon>
        <taxon>Deinococcota</taxon>
        <taxon>Deinococci</taxon>
        <taxon>Deinococcales</taxon>
        <taxon>Deinococcaceae</taxon>
        <taxon>Deinococcus</taxon>
    </lineage>
</organism>
<name>A0ABQ2D6K1_9DEIO</name>
<keyword evidence="2" id="KW-1185">Reference proteome</keyword>
<dbReference type="EMBL" id="BMOD01000018">
    <property type="protein sequence ID" value="GGJ47676.1"/>
    <property type="molecule type" value="Genomic_DNA"/>
</dbReference>
<dbReference type="RefSeq" id="WP_189005230.1">
    <property type="nucleotide sequence ID" value="NZ_BMOD01000018.1"/>
</dbReference>
<protein>
    <submittedName>
        <fullName evidence="1">Uncharacterized protein</fullName>
    </submittedName>
</protein>
<proteinExistence type="predicted"/>
<accession>A0ABQ2D6K1</accession>
<comment type="caution">
    <text evidence="1">The sequence shown here is derived from an EMBL/GenBank/DDBJ whole genome shotgun (WGS) entry which is preliminary data.</text>
</comment>
<evidence type="ECO:0000313" key="1">
    <source>
        <dbReference type="EMBL" id="GGJ47676.1"/>
    </source>
</evidence>
<dbReference type="Proteomes" id="UP000632222">
    <property type="component" value="Unassembled WGS sequence"/>
</dbReference>
<sequence>MGLLQLLFRQLTRSTPKKPLPSPTEDKEQVRFNVGVSTDTATHLRNLGQKFGVSQAQMAAMLLTSLVHDQDNQNDVGFHAVQRLLRDHQLDLYQGARLLRSHHMNYRALSDPEVFSDTVTDELIQFLTQRFYFSRRFFNGENKVNHKEHNFYTSSLLSEVMDSILDGTFDQVLLIKSNSYRLEEPQDDDYITHPHHISVILVRKYTLDGQNHYRTYQPWGTEAWNYMKVRLRIKELLLDLGLLSKLHEHHHQFNGVSSMPYAGLSVDTRVHQSYLDNEISAAELVKQCRGAWYPEDFVSKPEESIKAQQTHELTYLQPITLDTLRTIARGKIERREIQQRIAAGRSEGKPEAGQD</sequence>
<gene>
    <name evidence="1" type="ORF">GCM10008938_37060</name>
</gene>
<evidence type="ECO:0000313" key="2">
    <source>
        <dbReference type="Proteomes" id="UP000632222"/>
    </source>
</evidence>
<reference evidence="2" key="1">
    <citation type="journal article" date="2019" name="Int. J. Syst. Evol. Microbiol.">
        <title>The Global Catalogue of Microorganisms (GCM) 10K type strain sequencing project: providing services to taxonomists for standard genome sequencing and annotation.</title>
        <authorList>
            <consortium name="The Broad Institute Genomics Platform"/>
            <consortium name="The Broad Institute Genome Sequencing Center for Infectious Disease"/>
            <person name="Wu L."/>
            <person name="Ma J."/>
        </authorList>
    </citation>
    <scope>NUCLEOTIDE SEQUENCE [LARGE SCALE GENOMIC DNA]</scope>
    <source>
        <strain evidence="2">JCM 14370</strain>
    </source>
</reference>